<dbReference type="EMBL" id="BPLQ01004714">
    <property type="protein sequence ID" value="GIY10127.1"/>
    <property type="molecule type" value="Genomic_DNA"/>
</dbReference>
<comment type="caution">
    <text evidence="1">The sequence shown here is derived from an EMBL/GenBank/DDBJ whole genome shotgun (WGS) entry which is preliminary data.</text>
</comment>
<evidence type="ECO:0000313" key="2">
    <source>
        <dbReference type="Proteomes" id="UP001054837"/>
    </source>
</evidence>
<organism evidence="1 2">
    <name type="scientific">Caerostris darwini</name>
    <dbReference type="NCBI Taxonomy" id="1538125"/>
    <lineage>
        <taxon>Eukaryota</taxon>
        <taxon>Metazoa</taxon>
        <taxon>Ecdysozoa</taxon>
        <taxon>Arthropoda</taxon>
        <taxon>Chelicerata</taxon>
        <taxon>Arachnida</taxon>
        <taxon>Araneae</taxon>
        <taxon>Araneomorphae</taxon>
        <taxon>Entelegynae</taxon>
        <taxon>Araneoidea</taxon>
        <taxon>Araneidae</taxon>
        <taxon>Caerostris</taxon>
    </lineage>
</organism>
<dbReference type="AlphaFoldDB" id="A0AAV4QPK4"/>
<proteinExistence type="predicted"/>
<dbReference type="Proteomes" id="UP001054837">
    <property type="component" value="Unassembled WGS sequence"/>
</dbReference>
<protein>
    <submittedName>
        <fullName evidence="1">Uncharacterized protein</fullName>
    </submittedName>
</protein>
<name>A0AAV4QPK4_9ARAC</name>
<reference evidence="1 2" key="1">
    <citation type="submission" date="2021-06" db="EMBL/GenBank/DDBJ databases">
        <title>Caerostris darwini draft genome.</title>
        <authorList>
            <person name="Kono N."/>
            <person name="Arakawa K."/>
        </authorList>
    </citation>
    <scope>NUCLEOTIDE SEQUENCE [LARGE SCALE GENOMIC DNA]</scope>
</reference>
<accession>A0AAV4QPK4</accession>
<gene>
    <name evidence="1" type="ORF">CDAR_185921</name>
</gene>
<keyword evidence="2" id="KW-1185">Reference proteome</keyword>
<evidence type="ECO:0000313" key="1">
    <source>
        <dbReference type="EMBL" id="GIY10127.1"/>
    </source>
</evidence>
<sequence length="80" mass="9173">METEKRISSVESVGLRSFDFWESMKHKHLRDSDICFPSRNSLYSLLYGGTSRSAGLRNSVLVEAECVEENDLCEDIKRTL</sequence>